<keyword evidence="2" id="KW-1185">Reference proteome</keyword>
<dbReference type="AlphaFoldDB" id="A0AAV1K7S0"/>
<sequence>MPIEPFLLSYYDTERDSIYQRSRNPLLRHKDSDEVPAFLRYYRHYKHENPEKFLCPEAEEPVQVKNPIFRVSDILSSIIPKKKLP</sequence>
<accession>A0AAV1K7S0</accession>
<proteinExistence type="predicted"/>
<evidence type="ECO:0000313" key="1">
    <source>
        <dbReference type="EMBL" id="CAK1579148.1"/>
    </source>
</evidence>
<evidence type="ECO:0000313" key="2">
    <source>
        <dbReference type="Proteomes" id="UP001314205"/>
    </source>
</evidence>
<dbReference type="EMBL" id="CAVLGL010000002">
    <property type="protein sequence ID" value="CAK1579148.1"/>
    <property type="molecule type" value="Genomic_DNA"/>
</dbReference>
<dbReference type="Proteomes" id="UP001314205">
    <property type="component" value="Unassembled WGS sequence"/>
</dbReference>
<name>A0AAV1K7S0_9NEOP</name>
<protein>
    <submittedName>
        <fullName evidence="1">Uncharacterized protein</fullName>
    </submittedName>
</protein>
<organism evidence="1 2">
    <name type="scientific">Parnassius mnemosyne</name>
    <name type="common">clouded apollo</name>
    <dbReference type="NCBI Taxonomy" id="213953"/>
    <lineage>
        <taxon>Eukaryota</taxon>
        <taxon>Metazoa</taxon>
        <taxon>Ecdysozoa</taxon>
        <taxon>Arthropoda</taxon>
        <taxon>Hexapoda</taxon>
        <taxon>Insecta</taxon>
        <taxon>Pterygota</taxon>
        <taxon>Neoptera</taxon>
        <taxon>Endopterygota</taxon>
        <taxon>Lepidoptera</taxon>
        <taxon>Glossata</taxon>
        <taxon>Ditrysia</taxon>
        <taxon>Papilionoidea</taxon>
        <taxon>Papilionidae</taxon>
        <taxon>Parnassiinae</taxon>
        <taxon>Parnassini</taxon>
        <taxon>Parnassius</taxon>
        <taxon>Driopa</taxon>
    </lineage>
</organism>
<comment type="caution">
    <text evidence="1">The sequence shown here is derived from an EMBL/GenBank/DDBJ whole genome shotgun (WGS) entry which is preliminary data.</text>
</comment>
<gene>
    <name evidence="1" type="ORF">PARMNEM_LOCUS1128</name>
</gene>
<reference evidence="1 2" key="1">
    <citation type="submission" date="2023-11" db="EMBL/GenBank/DDBJ databases">
        <authorList>
            <person name="Hedman E."/>
            <person name="Englund M."/>
            <person name="Stromberg M."/>
            <person name="Nyberg Akerstrom W."/>
            <person name="Nylinder S."/>
            <person name="Jareborg N."/>
            <person name="Kallberg Y."/>
            <person name="Kronander E."/>
        </authorList>
    </citation>
    <scope>NUCLEOTIDE SEQUENCE [LARGE SCALE GENOMIC DNA]</scope>
</reference>